<dbReference type="Pfam" id="PF00535">
    <property type="entry name" value="Glycos_transf_2"/>
    <property type="match status" value="1"/>
</dbReference>
<organism evidence="2 3">
    <name type="scientific">Raoultibacter massiliensis</name>
    <dbReference type="NCBI Taxonomy" id="1852371"/>
    <lineage>
        <taxon>Bacteria</taxon>
        <taxon>Bacillati</taxon>
        <taxon>Actinomycetota</taxon>
        <taxon>Coriobacteriia</taxon>
        <taxon>Eggerthellales</taxon>
        <taxon>Eggerthellaceae</taxon>
        <taxon>Raoultibacter</taxon>
    </lineage>
</organism>
<accession>A0ABV1JCE0</accession>
<comment type="caution">
    <text evidence="2">The sequence shown here is derived from an EMBL/GenBank/DDBJ whole genome shotgun (WGS) entry which is preliminary data.</text>
</comment>
<dbReference type="Proteomes" id="UP001487305">
    <property type="component" value="Unassembled WGS sequence"/>
</dbReference>
<keyword evidence="2" id="KW-0808">Transferase</keyword>
<dbReference type="GO" id="GO:0016757">
    <property type="term" value="F:glycosyltransferase activity"/>
    <property type="evidence" value="ECO:0007669"/>
    <property type="project" value="UniProtKB-KW"/>
</dbReference>
<proteinExistence type="predicted"/>
<evidence type="ECO:0000313" key="2">
    <source>
        <dbReference type="EMBL" id="MEQ3362753.1"/>
    </source>
</evidence>
<dbReference type="PANTHER" id="PTHR22916">
    <property type="entry name" value="GLYCOSYLTRANSFERASE"/>
    <property type="match status" value="1"/>
</dbReference>
<dbReference type="EC" id="2.4.-.-" evidence="2"/>
<keyword evidence="3" id="KW-1185">Reference proteome</keyword>
<keyword evidence="2" id="KW-0328">Glycosyltransferase</keyword>
<dbReference type="InterPro" id="IPR001173">
    <property type="entry name" value="Glyco_trans_2-like"/>
</dbReference>
<dbReference type="CDD" id="cd00761">
    <property type="entry name" value="Glyco_tranf_GTA_type"/>
    <property type="match status" value="1"/>
</dbReference>
<protein>
    <submittedName>
        <fullName evidence="2">Glycosyltransferase</fullName>
        <ecNumber evidence="2">2.4.-.-</ecNumber>
    </submittedName>
</protein>
<sequence>MADPHAPRISVIVPICNVAAFLDQCLESIEYQTARDMEIICLNDGSTDDSLAIMKRHAAADARIRVVDKENEGYGATCNRGIELASGDYVAIVEPDDYLLPTMFEDLLAFADSFEHPADVVKEAWFDVVGWDDPLSERVVPGYLYKRLKTTREPQSIEGVPELLEGHPSIWSALYRKSFLDENGIRFHEYPGAGWADNPFLVDTLCRAKRIIYLDSMHYCYRNELPRKGDAPLDEKKLSLPLLRWMEMTESLRACGIENRDVWHAHYQRGFNYIDIVVEQGGWEVPTVRVGIRELLGAMRADLVLDHPKLSPSKKRFYLEQTGGDGNARISPVPYARHLAHELIVRLRAQGPIGALGALGRFSRRTVSPESAEKVK</sequence>
<name>A0ABV1JCE0_9ACTN</name>
<evidence type="ECO:0000313" key="3">
    <source>
        <dbReference type="Proteomes" id="UP001487305"/>
    </source>
</evidence>
<dbReference type="PANTHER" id="PTHR22916:SF3">
    <property type="entry name" value="UDP-GLCNAC:BETAGAL BETA-1,3-N-ACETYLGLUCOSAMINYLTRANSFERASE-LIKE PROTEIN 1"/>
    <property type="match status" value="1"/>
</dbReference>
<gene>
    <name evidence="2" type="ORF">AAA083_07170</name>
</gene>
<evidence type="ECO:0000259" key="1">
    <source>
        <dbReference type="Pfam" id="PF00535"/>
    </source>
</evidence>
<dbReference type="SUPFAM" id="SSF53448">
    <property type="entry name" value="Nucleotide-diphospho-sugar transferases"/>
    <property type="match status" value="1"/>
</dbReference>
<dbReference type="EMBL" id="JBBNOP010000005">
    <property type="protein sequence ID" value="MEQ3362753.1"/>
    <property type="molecule type" value="Genomic_DNA"/>
</dbReference>
<dbReference type="Gene3D" id="3.90.550.10">
    <property type="entry name" value="Spore Coat Polysaccharide Biosynthesis Protein SpsA, Chain A"/>
    <property type="match status" value="1"/>
</dbReference>
<dbReference type="InterPro" id="IPR029044">
    <property type="entry name" value="Nucleotide-diphossugar_trans"/>
</dbReference>
<reference evidence="2 3" key="1">
    <citation type="submission" date="2024-04" db="EMBL/GenBank/DDBJ databases">
        <title>Human intestinal bacterial collection.</title>
        <authorList>
            <person name="Pauvert C."/>
            <person name="Hitch T.C.A."/>
            <person name="Clavel T."/>
        </authorList>
    </citation>
    <scope>NUCLEOTIDE SEQUENCE [LARGE SCALE GENOMIC DNA]</scope>
    <source>
        <strain evidence="2 3">CLA-KB-H42</strain>
    </source>
</reference>
<feature type="domain" description="Glycosyltransferase 2-like" evidence="1">
    <location>
        <begin position="10"/>
        <end position="118"/>
    </location>
</feature>
<dbReference type="RefSeq" id="WP_102375001.1">
    <property type="nucleotide sequence ID" value="NZ_JBBNOP010000005.1"/>
</dbReference>